<comment type="similarity">
    <text evidence="1 2">Belongs to the glycosyl hydrolase 12 (cellulase H) family.</text>
</comment>
<dbReference type="InterPro" id="IPR013320">
    <property type="entry name" value="ConA-like_dom_sf"/>
</dbReference>
<dbReference type="Pfam" id="PF01670">
    <property type="entry name" value="Glyco_hydro_12"/>
    <property type="match status" value="1"/>
</dbReference>
<proteinExistence type="inferred from homology"/>
<gene>
    <name evidence="4" type="ORF">DFP72DRAFT_840354</name>
</gene>
<sequence length="254" mass="27653">MIIYGPLRALLLTLSLLSAKILAQVIQETECTDTRGFTLCQKLPSSSNSSEYQHSVGLRSNSLSVSWSTEYNWSAGSDATPKSYASVESKNVAGVQLKLRPILTTAWLWKYVSRSSSDKSVIKLEILVGNSMARGTGNAGKVINVQVWLSGKAGGVQPPGTKINDANCVCGYDWSVYRHINGLVQTITFMEISGEEIPSFDADLGELTDYLIEVLNVPETFYIQSIRAGTEAYSGAASLLTSIYTLWAEYPDVS</sequence>
<organism evidence="4 5">
    <name type="scientific">Ephemerocybe angulata</name>
    <dbReference type="NCBI Taxonomy" id="980116"/>
    <lineage>
        <taxon>Eukaryota</taxon>
        <taxon>Fungi</taxon>
        <taxon>Dikarya</taxon>
        <taxon>Basidiomycota</taxon>
        <taxon>Agaricomycotina</taxon>
        <taxon>Agaricomycetes</taxon>
        <taxon>Agaricomycetidae</taxon>
        <taxon>Agaricales</taxon>
        <taxon>Agaricineae</taxon>
        <taxon>Psathyrellaceae</taxon>
        <taxon>Ephemerocybe</taxon>
    </lineage>
</organism>
<dbReference type="GO" id="GO:0030246">
    <property type="term" value="F:carbohydrate binding"/>
    <property type="evidence" value="ECO:0007669"/>
    <property type="project" value="UniProtKB-KW"/>
</dbReference>
<keyword evidence="3" id="KW-0732">Signal</keyword>
<dbReference type="InterPro" id="IPR013319">
    <property type="entry name" value="GH11/12"/>
</dbReference>
<keyword evidence="2" id="KW-0378">Hydrolase</keyword>
<keyword evidence="5" id="KW-1185">Reference proteome</keyword>
<keyword evidence="4" id="KW-0430">Lectin</keyword>
<dbReference type="SUPFAM" id="SSF49899">
    <property type="entry name" value="Concanavalin A-like lectins/glucanases"/>
    <property type="match status" value="1"/>
</dbReference>
<dbReference type="GO" id="GO:0000272">
    <property type="term" value="P:polysaccharide catabolic process"/>
    <property type="evidence" value="ECO:0007669"/>
    <property type="project" value="UniProtKB-KW"/>
</dbReference>
<comment type="caution">
    <text evidence="4">The sequence shown here is derived from an EMBL/GenBank/DDBJ whole genome shotgun (WGS) entry which is preliminary data.</text>
</comment>
<name>A0A8H6MD98_9AGAR</name>
<dbReference type="GO" id="GO:0008810">
    <property type="term" value="F:cellulase activity"/>
    <property type="evidence" value="ECO:0007669"/>
    <property type="project" value="InterPro"/>
</dbReference>
<keyword evidence="2" id="KW-0326">Glycosidase</keyword>
<protein>
    <submittedName>
        <fullName evidence="4">Concanavalin A-like lectin/glucanase domain-containing protein</fullName>
    </submittedName>
</protein>
<evidence type="ECO:0000256" key="1">
    <source>
        <dbReference type="ARBA" id="ARBA00005519"/>
    </source>
</evidence>
<dbReference type="AlphaFoldDB" id="A0A8H6MD98"/>
<reference evidence="4 5" key="1">
    <citation type="submission" date="2020-07" db="EMBL/GenBank/DDBJ databases">
        <title>Comparative genomics of pyrophilous fungi reveals a link between fire events and developmental genes.</title>
        <authorList>
            <consortium name="DOE Joint Genome Institute"/>
            <person name="Steindorff A.S."/>
            <person name="Carver A."/>
            <person name="Calhoun S."/>
            <person name="Stillman K."/>
            <person name="Liu H."/>
            <person name="Lipzen A."/>
            <person name="Pangilinan J."/>
            <person name="Labutti K."/>
            <person name="Bruns T.D."/>
            <person name="Grigoriev I.V."/>
        </authorList>
    </citation>
    <scope>NUCLEOTIDE SEQUENCE [LARGE SCALE GENOMIC DNA]</scope>
    <source>
        <strain evidence="4 5">CBS 144469</strain>
    </source>
</reference>
<dbReference type="Proteomes" id="UP000521943">
    <property type="component" value="Unassembled WGS sequence"/>
</dbReference>
<evidence type="ECO:0000313" key="4">
    <source>
        <dbReference type="EMBL" id="KAF6764255.1"/>
    </source>
</evidence>
<evidence type="ECO:0000313" key="5">
    <source>
        <dbReference type="Proteomes" id="UP000521943"/>
    </source>
</evidence>
<evidence type="ECO:0000256" key="3">
    <source>
        <dbReference type="SAM" id="SignalP"/>
    </source>
</evidence>
<accession>A0A8H6MD98</accession>
<dbReference type="Gene3D" id="2.60.120.180">
    <property type="match status" value="1"/>
</dbReference>
<dbReference type="EMBL" id="JACGCI010000004">
    <property type="protein sequence ID" value="KAF6764255.1"/>
    <property type="molecule type" value="Genomic_DNA"/>
</dbReference>
<feature type="signal peptide" evidence="3">
    <location>
        <begin position="1"/>
        <end position="23"/>
    </location>
</feature>
<dbReference type="PANTHER" id="PTHR34002:SF9">
    <property type="entry name" value="XYLOGLUCAN-SPECIFIC ENDO-BETA-1,4-GLUCANASE A"/>
    <property type="match status" value="1"/>
</dbReference>
<feature type="chain" id="PRO_5034760081" evidence="3">
    <location>
        <begin position="24"/>
        <end position="254"/>
    </location>
</feature>
<evidence type="ECO:0000256" key="2">
    <source>
        <dbReference type="RuleBase" id="RU361163"/>
    </source>
</evidence>
<dbReference type="OrthoDB" id="89349at2759"/>
<dbReference type="PANTHER" id="PTHR34002">
    <property type="entry name" value="BLR1656 PROTEIN"/>
    <property type="match status" value="1"/>
</dbReference>
<keyword evidence="2" id="KW-0119">Carbohydrate metabolism</keyword>
<dbReference type="InterPro" id="IPR002594">
    <property type="entry name" value="GH12"/>
</dbReference>
<keyword evidence="2" id="KW-0624">Polysaccharide degradation</keyword>